<evidence type="ECO:0000259" key="1">
    <source>
        <dbReference type="Pfam" id="PF00535"/>
    </source>
</evidence>
<keyword evidence="2" id="KW-0808">Transferase</keyword>
<dbReference type="Pfam" id="PF00535">
    <property type="entry name" value="Glycos_transf_2"/>
    <property type="match status" value="1"/>
</dbReference>
<dbReference type="Proteomes" id="UP000474175">
    <property type="component" value="Unassembled WGS sequence"/>
</dbReference>
<proteinExistence type="predicted"/>
<evidence type="ECO:0000313" key="2">
    <source>
        <dbReference type="EMBL" id="NDU95205.1"/>
    </source>
</evidence>
<name>A0A6L9L3K5_9BACT</name>
<dbReference type="AlphaFoldDB" id="A0A6L9L3K5"/>
<dbReference type="Gene3D" id="3.90.550.10">
    <property type="entry name" value="Spore Coat Polysaccharide Biosynthesis Protein SpsA, Chain A"/>
    <property type="match status" value="1"/>
</dbReference>
<dbReference type="InterPro" id="IPR001173">
    <property type="entry name" value="Glyco_trans_2-like"/>
</dbReference>
<keyword evidence="3" id="KW-1185">Reference proteome</keyword>
<dbReference type="CDD" id="cd00761">
    <property type="entry name" value="Glyco_tranf_GTA_type"/>
    <property type="match status" value="1"/>
</dbReference>
<sequence>MKTYNFPDVTLLITHYNRSHSLENLLAVFERLNCQFGDIVVSDDGSKAEHSQHLKELQSNYGFRLITTPHNKGLGHNLNKGQDAVKTPYTLYVQEDFEPVAEFPETFAESLTLFKEHPEFDIIRYYSYIRYPYLKPYNADFSEMYIPAWARKYTKVYYYSDHPHLRRSNFFDKFGRYVEGIKPDKTEYRMCVSFIQHKGRGLFYTNYQQLFRQKNTQEEPSTYKQSLGSLTKNQLLVMLRHVYRMIKYNYDILFMRV</sequence>
<dbReference type="SUPFAM" id="SSF53448">
    <property type="entry name" value="Nucleotide-diphospho-sugar transferases"/>
    <property type="match status" value="1"/>
</dbReference>
<accession>A0A6L9L3K5</accession>
<dbReference type="RefSeq" id="WP_163946695.1">
    <property type="nucleotide sequence ID" value="NZ_JAAFZH010000003.1"/>
</dbReference>
<comment type="caution">
    <text evidence="2">The sequence shown here is derived from an EMBL/GenBank/DDBJ whole genome shotgun (WGS) entry which is preliminary data.</text>
</comment>
<dbReference type="EMBL" id="JAAFZH010000003">
    <property type="protein sequence ID" value="NDU95205.1"/>
    <property type="molecule type" value="Genomic_DNA"/>
</dbReference>
<dbReference type="InterPro" id="IPR029044">
    <property type="entry name" value="Nucleotide-diphossugar_trans"/>
</dbReference>
<protein>
    <submittedName>
        <fullName evidence="2">Glycosyltransferase family 2 protein</fullName>
    </submittedName>
</protein>
<feature type="domain" description="Glycosyltransferase 2-like" evidence="1">
    <location>
        <begin position="11"/>
        <end position="138"/>
    </location>
</feature>
<organism evidence="2 3">
    <name type="scientific">Spirosoma terrae</name>
    <dbReference type="NCBI Taxonomy" id="1968276"/>
    <lineage>
        <taxon>Bacteria</taxon>
        <taxon>Pseudomonadati</taxon>
        <taxon>Bacteroidota</taxon>
        <taxon>Cytophagia</taxon>
        <taxon>Cytophagales</taxon>
        <taxon>Cytophagaceae</taxon>
        <taxon>Spirosoma</taxon>
    </lineage>
</organism>
<reference evidence="2 3" key="1">
    <citation type="submission" date="2020-02" db="EMBL/GenBank/DDBJ databases">
        <title>Draft genome sequence of two Spirosoma agri KCTC 52727 and Spirosoma terrae KCTC 52035.</title>
        <authorList>
            <person name="Rojas J."/>
            <person name="Ambika Manirajan B."/>
            <person name="Suarez C."/>
            <person name="Ratering S."/>
            <person name="Schnell S."/>
        </authorList>
    </citation>
    <scope>NUCLEOTIDE SEQUENCE [LARGE SCALE GENOMIC DNA]</scope>
    <source>
        <strain evidence="2 3">KCTC 52035</strain>
    </source>
</reference>
<dbReference type="GO" id="GO:0016740">
    <property type="term" value="F:transferase activity"/>
    <property type="evidence" value="ECO:0007669"/>
    <property type="project" value="UniProtKB-KW"/>
</dbReference>
<gene>
    <name evidence="2" type="ORF">GK108_10010</name>
</gene>
<evidence type="ECO:0000313" key="3">
    <source>
        <dbReference type="Proteomes" id="UP000474175"/>
    </source>
</evidence>